<dbReference type="OrthoDB" id="610388at2"/>
<dbReference type="EMBL" id="REFC01000012">
    <property type="protein sequence ID" value="RMA64542.1"/>
    <property type="molecule type" value="Genomic_DNA"/>
</dbReference>
<evidence type="ECO:0000313" key="6">
    <source>
        <dbReference type="EMBL" id="RMA64542.1"/>
    </source>
</evidence>
<proteinExistence type="predicted"/>
<dbReference type="NCBIfam" id="TIGR04183">
    <property type="entry name" value="Por_Secre_tail"/>
    <property type="match status" value="1"/>
</dbReference>
<feature type="chain" id="PRO_5018237321" evidence="4">
    <location>
        <begin position="20"/>
        <end position="414"/>
    </location>
</feature>
<evidence type="ECO:0000313" key="7">
    <source>
        <dbReference type="Proteomes" id="UP000271339"/>
    </source>
</evidence>
<organism evidence="6 7">
    <name type="scientific">Ulvibacter antarcticus</name>
    <dbReference type="NCBI Taxonomy" id="442714"/>
    <lineage>
        <taxon>Bacteria</taxon>
        <taxon>Pseudomonadati</taxon>
        <taxon>Bacteroidota</taxon>
        <taxon>Flavobacteriia</taxon>
        <taxon>Flavobacteriales</taxon>
        <taxon>Flavobacteriaceae</taxon>
        <taxon>Ulvibacter</taxon>
    </lineage>
</organism>
<accession>A0A3L9ZD15</accession>
<evidence type="ECO:0000256" key="3">
    <source>
        <dbReference type="ARBA" id="ARBA00023276"/>
    </source>
</evidence>
<dbReference type="AlphaFoldDB" id="A0A3L9ZD15"/>
<dbReference type="Pfam" id="PF14870">
    <property type="entry name" value="PSII_BNR"/>
    <property type="match status" value="1"/>
</dbReference>
<dbReference type="PANTHER" id="PTHR47199:SF2">
    <property type="entry name" value="PHOTOSYSTEM II STABILITY_ASSEMBLY FACTOR HCF136, CHLOROPLASTIC"/>
    <property type="match status" value="1"/>
</dbReference>
<evidence type="ECO:0000256" key="4">
    <source>
        <dbReference type="SAM" id="SignalP"/>
    </source>
</evidence>
<feature type="domain" description="Photosynthesis system II assembly factor Ycf48/Hcf136-like" evidence="5">
    <location>
        <begin position="33"/>
        <end position="154"/>
    </location>
</feature>
<keyword evidence="2 4" id="KW-0732">Signal</keyword>
<keyword evidence="3" id="KW-0604">Photosystem II</keyword>
<protein>
    <submittedName>
        <fullName evidence="6">Putative secreted protein (Por secretion system target)</fullName>
    </submittedName>
</protein>
<keyword evidence="1" id="KW-0602">Photosynthesis</keyword>
<dbReference type="InterPro" id="IPR026444">
    <property type="entry name" value="Secre_tail"/>
</dbReference>
<dbReference type="CDD" id="cd15482">
    <property type="entry name" value="Sialidase_non-viral"/>
    <property type="match status" value="1"/>
</dbReference>
<dbReference type="Gene3D" id="2.130.10.10">
    <property type="entry name" value="YVTN repeat-like/Quinoprotein amine dehydrogenase"/>
    <property type="match status" value="2"/>
</dbReference>
<name>A0A3L9ZD15_9FLAO</name>
<reference evidence="6 7" key="1">
    <citation type="submission" date="2018-10" db="EMBL/GenBank/DDBJ databases">
        <title>Genomic Encyclopedia of Archaeal and Bacterial Type Strains, Phase II (KMG-II): from individual species to whole genera.</title>
        <authorList>
            <person name="Goeker M."/>
        </authorList>
    </citation>
    <scope>NUCLEOTIDE SEQUENCE [LARGE SCALE GENOMIC DNA]</scope>
    <source>
        <strain evidence="6 7">DSM 23424</strain>
    </source>
</reference>
<comment type="caution">
    <text evidence="6">The sequence shown here is derived from an EMBL/GenBank/DDBJ whole genome shotgun (WGS) entry which is preliminary data.</text>
</comment>
<evidence type="ECO:0000256" key="2">
    <source>
        <dbReference type="ARBA" id="ARBA00022729"/>
    </source>
</evidence>
<feature type="signal peptide" evidence="4">
    <location>
        <begin position="1"/>
        <end position="19"/>
    </location>
</feature>
<dbReference type="RefSeq" id="WP_147437246.1">
    <property type="nucleotide sequence ID" value="NZ_REFC01000012.1"/>
</dbReference>
<dbReference type="InterPro" id="IPR028203">
    <property type="entry name" value="PSII_CF48-like_dom"/>
</dbReference>
<dbReference type="SUPFAM" id="SSF110296">
    <property type="entry name" value="Oligoxyloglucan reducing end-specific cellobiohydrolase"/>
    <property type="match status" value="1"/>
</dbReference>
<keyword evidence="7" id="KW-1185">Reference proteome</keyword>
<dbReference type="PANTHER" id="PTHR47199">
    <property type="entry name" value="PHOTOSYSTEM II STABILITY/ASSEMBLY FACTOR HCF136, CHLOROPLASTIC"/>
    <property type="match status" value="1"/>
</dbReference>
<dbReference type="GO" id="GO:0015979">
    <property type="term" value="P:photosynthesis"/>
    <property type="evidence" value="ECO:0007669"/>
    <property type="project" value="UniProtKB-KW"/>
</dbReference>
<sequence>MRKITLLALSLIITTLAVAQPEWKALENAPSGEGRFDDIFFLNENLGWAANGPSANVYKTTDGGLSWEFQFHVNGSYFRNIEFIDENIGFLGTLDGLFYKSTDGGDSWEPVPLPGNPDAICGMDAIGTSVIYGCGSWFSPAYVIKSTDAGSNWDFTDMSSFASALVEVLFIDENHGYASGSHASGGVILETTDGGDSWTEIYNSGMPGDYVWKLQLMENNTYIYGSIQSNSVGKLIKSFDSGATWVQKDAPEASIQAIGFVSPTRGWMGGHTTGFYETNDGGDTWTDISLGYTLNRFQFFNNQLAYCSGETIYKFEEELSVTEFDPVSIEDIKIVIAPVPLKNKLNIDIYYEHVDNLLIQLYDINGKLLEHLKRDRVPEAGKKSYSFDFEYPAGTYVLNFQTNNGRRSYTVVKE</sequence>
<gene>
    <name evidence="6" type="ORF">BXY75_1418</name>
</gene>
<evidence type="ECO:0000259" key="5">
    <source>
        <dbReference type="Pfam" id="PF14870"/>
    </source>
</evidence>
<dbReference type="Proteomes" id="UP000271339">
    <property type="component" value="Unassembled WGS sequence"/>
</dbReference>
<evidence type="ECO:0000256" key="1">
    <source>
        <dbReference type="ARBA" id="ARBA00022531"/>
    </source>
</evidence>
<dbReference type="InterPro" id="IPR015943">
    <property type="entry name" value="WD40/YVTN_repeat-like_dom_sf"/>
</dbReference>
<dbReference type="GO" id="GO:0009523">
    <property type="term" value="C:photosystem II"/>
    <property type="evidence" value="ECO:0007669"/>
    <property type="project" value="UniProtKB-KW"/>
</dbReference>